<reference evidence="1 2" key="1">
    <citation type="submission" date="2016-05" db="EMBL/GenBank/DDBJ databases">
        <authorList>
            <person name="Lavstsen T."/>
            <person name="Jespersen J.S."/>
        </authorList>
    </citation>
    <scope>NUCLEOTIDE SEQUENCE [LARGE SCALE GENOMIC DNA]</scope>
    <source>
        <strain evidence="1 2">SM-5815</strain>
    </source>
</reference>
<protein>
    <recommendedName>
        <fullName evidence="3">DUF3486 family protein</fullName>
    </recommendedName>
</protein>
<comment type="caution">
    <text evidence="1">The sequence shown here is derived from an EMBL/GenBank/DDBJ whole genome shotgun (WGS) entry which is preliminary data.</text>
</comment>
<dbReference type="Pfam" id="PF11985">
    <property type="entry name" value="Phage_Mu_Gp27"/>
    <property type="match status" value="1"/>
</dbReference>
<name>A0A2W6IGU8_STEMA</name>
<sequence>MPPVSKIDLLPADVRDELDRRLVANAFGGSISLSEWLGEQGFEISKTTVNERAKRLKRRLASISASTEAMKLVAEQAPDNAAERGSALMGLLQTDLFEALLQFQEAADQDDESISPADRIALYSKAAKAIAELTRSSIVREKWAGEIRQKALVDAASRVEEAARAKGLDAEGVEFWRNKVLHGVG</sequence>
<dbReference type="RefSeq" id="WP_111111870.1">
    <property type="nucleotide sequence ID" value="NZ_LXXM01000101.1"/>
</dbReference>
<accession>A0A2W6IGU8</accession>
<dbReference type="InterPro" id="IPR021874">
    <property type="entry name" value="Phage_Mu_Gp27"/>
</dbReference>
<organism evidence="1 2">
    <name type="scientific">Stenotrophomonas maltophilia</name>
    <name type="common">Pseudomonas maltophilia</name>
    <name type="synonym">Xanthomonas maltophilia</name>
    <dbReference type="NCBI Taxonomy" id="40324"/>
    <lineage>
        <taxon>Bacteria</taxon>
        <taxon>Pseudomonadati</taxon>
        <taxon>Pseudomonadota</taxon>
        <taxon>Gammaproteobacteria</taxon>
        <taxon>Lysobacterales</taxon>
        <taxon>Lysobacteraceae</taxon>
        <taxon>Stenotrophomonas</taxon>
        <taxon>Stenotrophomonas maltophilia group</taxon>
    </lineage>
</organism>
<evidence type="ECO:0000313" key="1">
    <source>
        <dbReference type="EMBL" id="PZS94324.1"/>
    </source>
</evidence>
<dbReference type="EMBL" id="LXXM01000101">
    <property type="protein sequence ID" value="PZS94324.1"/>
    <property type="molecule type" value="Genomic_DNA"/>
</dbReference>
<evidence type="ECO:0000313" key="2">
    <source>
        <dbReference type="Proteomes" id="UP000249614"/>
    </source>
</evidence>
<gene>
    <name evidence="1" type="ORF">A7X83_04935</name>
</gene>
<dbReference type="AlphaFoldDB" id="A0A2W6IGU8"/>
<dbReference type="Proteomes" id="UP000249614">
    <property type="component" value="Unassembled WGS sequence"/>
</dbReference>
<evidence type="ECO:0008006" key="3">
    <source>
        <dbReference type="Google" id="ProtNLM"/>
    </source>
</evidence>
<proteinExistence type="predicted"/>